<evidence type="ECO:0000256" key="6">
    <source>
        <dbReference type="ARBA" id="ARBA00022679"/>
    </source>
</evidence>
<name>A0A2G9YV66_9BACT</name>
<keyword evidence="12" id="KW-1133">Transmembrane helix</keyword>
<evidence type="ECO:0000256" key="12">
    <source>
        <dbReference type="SAM" id="Phobius"/>
    </source>
</evidence>
<evidence type="ECO:0000256" key="4">
    <source>
        <dbReference type="ARBA" id="ARBA00022475"/>
    </source>
</evidence>
<evidence type="ECO:0000256" key="7">
    <source>
        <dbReference type="ARBA" id="ARBA00022741"/>
    </source>
</evidence>
<evidence type="ECO:0000256" key="9">
    <source>
        <dbReference type="ARBA" id="ARBA00022840"/>
    </source>
</evidence>
<feature type="transmembrane region" description="Helical" evidence="12">
    <location>
        <begin position="176"/>
        <end position="195"/>
    </location>
</feature>
<sequence>MEGIILINQIIIFFLDSLVLGLGFWAFLKNKKAPVNQIVFSIAILLFLWITFGYLSPFAADIDQSVLRAKINFSIAFIILIPLYLLTVYFPTVQKRSGILDKAVFLIASVFSLTTLFTNYFVKGVEMSEFGVNIVNFGEMHLFFHLSLLFMAFFVLLRFFRKYAGLPYKEKSETQYVLFGFSLFVVFDIIFHSLVSFMAEDFIFYRSFYYALGDYSAIFFLGFGAYMAVQGDVQGKMISFYRILMMSFAILPLVHIFLSTTLIEYIWNFVSFSLLLILGYLLMSGLIGESEQKEELMITNKDLEEIVQKKTEGLRDALGKAEEEKDKNHALIFNLSDGLLFLDKHKVVSMINPQAEIFLGVREFDIKWKKFFDLESFPTLQPLIKIFNGEMKPISKKEIQIKEGLILEATISIVKRGGNDAGTLIILRDVTREKMVEKAKTEFVSITAHQLRMPLSTIKWALDMIIRGDFGPISRDQSDFLKKAYVSNEKMINLINDLLNVTRIEEGRYLYDPDFGDMEKIIRSEIDSYRPIAEKKGVELIFKKEPEGELPAVFIDSEKIAIAVHNLFDNAINYTSQGGKIEINLRQAEGEVRFSIKDSGMGIPENLKGRIFTKFFRSQEAVRMDAEGSGLGLFIVKNIIDAHKGEIWFESAQGKGTTFFFSFPAIEMI</sequence>
<keyword evidence="5" id="KW-0597">Phosphoprotein</keyword>
<dbReference type="Pfam" id="PF00512">
    <property type="entry name" value="HisKA"/>
    <property type="match status" value="1"/>
</dbReference>
<comment type="catalytic activity">
    <reaction evidence="1">
        <text>ATP + protein L-histidine = ADP + protein N-phospho-L-histidine.</text>
        <dbReference type="EC" id="2.7.13.3"/>
    </reaction>
</comment>
<feature type="transmembrane region" description="Helical" evidence="12">
    <location>
        <begin position="39"/>
        <end position="59"/>
    </location>
</feature>
<dbReference type="InterPro" id="IPR036890">
    <property type="entry name" value="HATPase_C_sf"/>
</dbReference>
<dbReference type="GO" id="GO:0005886">
    <property type="term" value="C:plasma membrane"/>
    <property type="evidence" value="ECO:0007669"/>
    <property type="project" value="UniProtKB-SubCell"/>
</dbReference>
<evidence type="ECO:0000256" key="3">
    <source>
        <dbReference type="ARBA" id="ARBA00012438"/>
    </source>
</evidence>
<proteinExistence type="predicted"/>
<evidence type="ECO:0000256" key="1">
    <source>
        <dbReference type="ARBA" id="ARBA00000085"/>
    </source>
</evidence>
<dbReference type="Gene3D" id="1.10.287.130">
    <property type="match status" value="1"/>
</dbReference>
<dbReference type="SUPFAM" id="SSF55874">
    <property type="entry name" value="ATPase domain of HSP90 chaperone/DNA topoisomerase II/histidine kinase"/>
    <property type="match status" value="1"/>
</dbReference>
<dbReference type="Gene3D" id="3.30.450.20">
    <property type="entry name" value="PAS domain"/>
    <property type="match status" value="1"/>
</dbReference>
<dbReference type="CDD" id="cd00075">
    <property type="entry name" value="HATPase"/>
    <property type="match status" value="1"/>
</dbReference>
<dbReference type="InterPro" id="IPR003661">
    <property type="entry name" value="HisK_dim/P_dom"/>
</dbReference>
<protein>
    <recommendedName>
        <fullName evidence="3">histidine kinase</fullName>
        <ecNumber evidence="3">2.7.13.3</ecNumber>
    </recommendedName>
</protein>
<dbReference type="InterPro" id="IPR005467">
    <property type="entry name" value="His_kinase_dom"/>
</dbReference>
<keyword evidence="9" id="KW-0067">ATP-binding</keyword>
<reference evidence="14 15" key="1">
    <citation type="submission" date="2017-09" db="EMBL/GenBank/DDBJ databases">
        <title>Depth-based differentiation of microbial function through sediment-hosted aquifers and enrichment of novel symbionts in the deep terrestrial subsurface.</title>
        <authorList>
            <person name="Probst A.J."/>
            <person name="Ladd B."/>
            <person name="Jarett J.K."/>
            <person name="Geller-Mcgrath D.E."/>
            <person name="Sieber C.M."/>
            <person name="Emerson J.B."/>
            <person name="Anantharaman K."/>
            <person name="Thomas B.C."/>
            <person name="Malmstrom R."/>
            <person name="Stieglmeier M."/>
            <person name="Klingl A."/>
            <person name="Woyke T."/>
            <person name="Ryan C.M."/>
            <person name="Banfield J.F."/>
        </authorList>
    </citation>
    <scope>NUCLEOTIDE SEQUENCE [LARGE SCALE GENOMIC DNA]</scope>
    <source>
        <strain evidence="14">CG23_combo_of_CG06-09_8_20_14_all_39_17</strain>
    </source>
</reference>
<gene>
    <name evidence="14" type="ORF">COX37_00245</name>
</gene>
<evidence type="ECO:0000259" key="13">
    <source>
        <dbReference type="PROSITE" id="PS50109"/>
    </source>
</evidence>
<dbReference type="InterPro" id="IPR004358">
    <property type="entry name" value="Sig_transdc_His_kin-like_C"/>
</dbReference>
<dbReference type="SMART" id="SM00387">
    <property type="entry name" value="HATPase_c"/>
    <property type="match status" value="1"/>
</dbReference>
<feature type="transmembrane region" description="Helical" evidence="12">
    <location>
        <begin position="103"/>
        <end position="122"/>
    </location>
</feature>
<feature type="transmembrane region" description="Helical" evidence="12">
    <location>
        <begin position="265"/>
        <end position="287"/>
    </location>
</feature>
<keyword evidence="6" id="KW-0808">Transferase</keyword>
<dbReference type="GO" id="GO:0004721">
    <property type="term" value="F:phosphoprotein phosphatase activity"/>
    <property type="evidence" value="ECO:0007669"/>
    <property type="project" value="TreeGrafter"/>
</dbReference>
<dbReference type="Proteomes" id="UP000229976">
    <property type="component" value="Unassembled WGS sequence"/>
</dbReference>
<keyword evidence="8" id="KW-0418">Kinase</keyword>
<dbReference type="PROSITE" id="PS50109">
    <property type="entry name" value="HIS_KIN"/>
    <property type="match status" value="1"/>
</dbReference>
<dbReference type="FunFam" id="3.30.565.10:FF:000023">
    <property type="entry name" value="PAS domain-containing sensor histidine kinase"/>
    <property type="match status" value="1"/>
</dbReference>
<feature type="transmembrane region" description="Helical" evidence="12">
    <location>
        <begin position="6"/>
        <end position="27"/>
    </location>
</feature>
<dbReference type="EMBL" id="PCRO01000004">
    <property type="protein sequence ID" value="PIP23135.1"/>
    <property type="molecule type" value="Genomic_DNA"/>
</dbReference>
<feature type="transmembrane region" description="Helical" evidence="12">
    <location>
        <begin position="240"/>
        <end position="259"/>
    </location>
</feature>
<evidence type="ECO:0000256" key="5">
    <source>
        <dbReference type="ARBA" id="ARBA00022553"/>
    </source>
</evidence>
<feature type="transmembrane region" description="Helical" evidence="12">
    <location>
        <begin position="207"/>
        <end position="228"/>
    </location>
</feature>
<dbReference type="Pfam" id="PF02518">
    <property type="entry name" value="HATPase_c"/>
    <property type="match status" value="1"/>
</dbReference>
<feature type="transmembrane region" description="Helical" evidence="12">
    <location>
        <begin position="142"/>
        <end position="160"/>
    </location>
</feature>
<dbReference type="GO" id="GO:0005524">
    <property type="term" value="F:ATP binding"/>
    <property type="evidence" value="ECO:0007669"/>
    <property type="project" value="UniProtKB-KW"/>
</dbReference>
<keyword evidence="7" id="KW-0547">Nucleotide-binding</keyword>
<dbReference type="InterPro" id="IPR050351">
    <property type="entry name" value="BphY/WalK/GraS-like"/>
</dbReference>
<keyword evidence="4" id="KW-1003">Cell membrane</keyword>
<evidence type="ECO:0000313" key="14">
    <source>
        <dbReference type="EMBL" id="PIP23135.1"/>
    </source>
</evidence>
<comment type="caution">
    <text evidence="14">The sequence shown here is derived from an EMBL/GenBank/DDBJ whole genome shotgun (WGS) entry which is preliminary data.</text>
</comment>
<dbReference type="SUPFAM" id="SSF47384">
    <property type="entry name" value="Homodimeric domain of signal transducing histidine kinase"/>
    <property type="match status" value="1"/>
</dbReference>
<dbReference type="SMART" id="SM00388">
    <property type="entry name" value="HisKA"/>
    <property type="match status" value="1"/>
</dbReference>
<keyword evidence="12" id="KW-0812">Transmembrane</keyword>
<dbReference type="AlphaFoldDB" id="A0A2G9YV66"/>
<evidence type="ECO:0000313" key="15">
    <source>
        <dbReference type="Proteomes" id="UP000229976"/>
    </source>
</evidence>
<dbReference type="InterPro" id="IPR003594">
    <property type="entry name" value="HATPase_dom"/>
</dbReference>
<dbReference type="PANTHER" id="PTHR45453:SF1">
    <property type="entry name" value="PHOSPHATE REGULON SENSOR PROTEIN PHOR"/>
    <property type="match status" value="1"/>
</dbReference>
<organism evidence="14 15">
    <name type="scientific">Candidatus Nealsonbacteria bacterium CG23_combo_of_CG06-09_8_20_14_all_39_17</name>
    <dbReference type="NCBI Taxonomy" id="1974722"/>
    <lineage>
        <taxon>Bacteria</taxon>
        <taxon>Candidatus Nealsoniibacteriota</taxon>
    </lineage>
</organism>
<dbReference type="PRINTS" id="PR00344">
    <property type="entry name" value="BCTRLSENSOR"/>
</dbReference>
<comment type="subcellular location">
    <subcellularLocation>
        <location evidence="2">Cell membrane</location>
    </subcellularLocation>
</comment>
<feature type="transmembrane region" description="Helical" evidence="12">
    <location>
        <begin position="71"/>
        <end position="91"/>
    </location>
</feature>
<keyword evidence="11 12" id="KW-0472">Membrane</keyword>
<dbReference type="CDD" id="cd00082">
    <property type="entry name" value="HisKA"/>
    <property type="match status" value="1"/>
</dbReference>
<dbReference type="PANTHER" id="PTHR45453">
    <property type="entry name" value="PHOSPHATE REGULON SENSOR PROTEIN PHOR"/>
    <property type="match status" value="1"/>
</dbReference>
<dbReference type="GO" id="GO:0016036">
    <property type="term" value="P:cellular response to phosphate starvation"/>
    <property type="evidence" value="ECO:0007669"/>
    <property type="project" value="TreeGrafter"/>
</dbReference>
<accession>A0A2G9YV66</accession>
<dbReference type="Gene3D" id="3.30.565.10">
    <property type="entry name" value="Histidine kinase-like ATPase, C-terminal domain"/>
    <property type="match status" value="1"/>
</dbReference>
<evidence type="ECO:0000256" key="8">
    <source>
        <dbReference type="ARBA" id="ARBA00022777"/>
    </source>
</evidence>
<evidence type="ECO:0000256" key="11">
    <source>
        <dbReference type="ARBA" id="ARBA00023136"/>
    </source>
</evidence>
<dbReference type="GO" id="GO:0000155">
    <property type="term" value="F:phosphorelay sensor kinase activity"/>
    <property type="evidence" value="ECO:0007669"/>
    <property type="project" value="InterPro"/>
</dbReference>
<keyword evidence="10" id="KW-0902">Two-component regulatory system</keyword>
<dbReference type="InterPro" id="IPR036097">
    <property type="entry name" value="HisK_dim/P_sf"/>
</dbReference>
<feature type="domain" description="Histidine kinase" evidence="13">
    <location>
        <begin position="446"/>
        <end position="667"/>
    </location>
</feature>
<evidence type="ECO:0000256" key="10">
    <source>
        <dbReference type="ARBA" id="ARBA00023012"/>
    </source>
</evidence>
<evidence type="ECO:0000256" key="2">
    <source>
        <dbReference type="ARBA" id="ARBA00004236"/>
    </source>
</evidence>
<dbReference type="EC" id="2.7.13.3" evidence="3"/>